<name>A0A7X0J817_9SPHI</name>
<comment type="caution">
    <text evidence="1">The sequence shown here is derived from an EMBL/GenBank/DDBJ whole genome shotgun (WGS) entry which is preliminary data.</text>
</comment>
<evidence type="ECO:0000313" key="2">
    <source>
        <dbReference type="Proteomes" id="UP000521017"/>
    </source>
</evidence>
<accession>A0A7X0J817</accession>
<reference evidence="1 2" key="1">
    <citation type="submission" date="2020-08" db="EMBL/GenBank/DDBJ databases">
        <title>Genomic Encyclopedia of Type Strains, Phase IV (KMG-V): Genome sequencing to study the core and pangenomes of soil and plant-associated prokaryotes.</title>
        <authorList>
            <person name="Whitman W."/>
        </authorList>
    </citation>
    <scope>NUCLEOTIDE SEQUENCE [LARGE SCALE GENOMIC DNA]</scope>
    <source>
        <strain evidence="1 2">M2T3</strain>
    </source>
</reference>
<dbReference type="AlphaFoldDB" id="A0A7X0J817"/>
<proteinExistence type="predicted"/>
<dbReference type="EMBL" id="JACHCC010000016">
    <property type="protein sequence ID" value="MBB6502806.1"/>
    <property type="molecule type" value="Genomic_DNA"/>
</dbReference>
<evidence type="ECO:0000313" key="1">
    <source>
        <dbReference type="EMBL" id="MBB6502806.1"/>
    </source>
</evidence>
<organism evidence="1 2">
    <name type="scientific">Pedobacter cryoconitis</name>
    <dbReference type="NCBI Taxonomy" id="188932"/>
    <lineage>
        <taxon>Bacteria</taxon>
        <taxon>Pseudomonadati</taxon>
        <taxon>Bacteroidota</taxon>
        <taxon>Sphingobacteriia</taxon>
        <taxon>Sphingobacteriales</taxon>
        <taxon>Sphingobacteriaceae</taxon>
        <taxon>Pedobacter</taxon>
    </lineage>
</organism>
<dbReference type="RefSeq" id="WP_184629053.1">
    <property type="nucleotide sequence ID" value="NZ_JACHCC010000016.1"/>
</dbReference>
<evidence type="ECO:0008006" key="3">
    <source>
        <dbReference type="Google" id="ProtNLM"/>
    </source>
</evidence>
<dbReference type="Proteomes" id="UP000521017">
    <property type="component" value="Unassembled WGS sequence"/>
</dbReference>
<sequence>MATIRLLLGIFCFAFAGSFGMLKRDLLGQIPIKQETFNDAQYRLQLVNLARAEIGVREQTGHNDGARVEEYLATVGLKKRQPWCAAYISWLYAKAGYAQPRSGWSPALFPSSRLARSALPGNVIGIYIPKVKRIAHVGLVEKTEGAWCLSIEGNTNLSGGIEGDGVYRKRRHLKSIYQIADWVTAGRRAP</sequence>
<gene>
    <name evidence="1" type="ORF">HDF25_004989</name>
</gene>
<protein>
    <recommendedName>
        <fullName evidence="3">CHAP domain-containing protein</fullName>
    </recommendedName>
</protein>